<reference evidence="2" key="1">
    <citation type="submission" date="2020-12" db="EMBL/GenBank/DDBJ databases">
        <authorList>
            <consortium name="Molecular Ecology Group"/>
        </authorList>
    </citation>
    <scope>NUCLEOTIDE SEQUENCE</scope>
    <source>
        <strain evidence="2">TBG_1078</strain>
    </source>
</reference>
<evidence type="ECO:0000313" key="2">
    <source>
        <dbReference type="EMBL" id="CAD7679030.1"/>
    </source>
</evidence>
<gene>
    <name evidence="2" type="ORF">NYPRO_LOCUS11828</name>
</gene>
<dbReference type="EMBL" id="CAJHUB010000681">
    <property type="protein sequence ID" value="CAD7679030.1"/>
    <property type="molecule type" value="Genomic_DNA"/>
</dbReference>
<accession>A0A811YND7</accession>
<sequence length="105" mass="11729">MASSQAKFRDTTENLESAQTNRDQNQRKRGRVGHYSFTISAAARLQTTQATVRRRTLTLRKMDQSSVLCKVIYIINAFPGLNDARTYSAVPEPPTPVKCQEGAVL</sequence>
<evidence type="ECO:0000256" key="1">
    <source>
        <dbReference type="SAM" id="MobiDB-lite"/>
    </source>
</evidence>
<proteinExistence type="predicted"/>
<comment type="caution">
    <text evidence="2">The sequence shown here is derived from an EMBL/GenBank/DDBJ whole genome shotgun (WGS) entry which is preliminary data.</text>
</comment>
<feature type="compositionally biased region" description="Polar residues" evidence="1">
    <location>
        <begin position="14"/>
        <end position="23"/>
    </location>
</feature>
<protein>
    <submittedName>
        <fullName evidence="2">(raccoon dog) hypothetical protein</fullName>
    </submittedName>
</protein>
<name>A0A811YND7_NYCPR</name>
<dbReference type="AlphaFoldDB" id="A0A811YND7"/>
<organism evidence="2 3">
    <name type="scientific">Nyctereutes procyonoides</name>
    <name type="common">Raccoon dog</name>
    <name type="synonym">Canis procyonoides</name>
    <dbReference type="NCBI Taxonomy" id="34880"/>
    <lineage>
        <taxon>Eukaryota</taxon>
        <taxon>Metazoa</taxon>
        <taxon>Chordata</taxon>
        <taxon>Craniata</taxon>
        <taxon>Vertebrata</taxon>
        <taxon>Euteleostomi</taxon>
        <taxon>Mammalia</taxon>
        <taxon>Eutheria</taxon>
        <taxon>Laurasiatheria</taxon>
        <taxon>Carnivora</taxon>
        <taxon>Caniformia</taxon>
        <taxon>Canidae</taxon>
        <taxon>Nyctereutes</taxon>
    </lineage>
</organism>
<keyword evidence="3" id="KW-1185">Reference proteome</keyword>
<evidence type="ECO:0000313" key="3">
    <source>
        <dbReference type="Proteomes" id="UP000645828"/>
    </source>
</evidence>
<feature type="region of interest" description="Disordered" evidence="1">
    <location>
        <begin position="1"/>
        <end position="32"/>
    </location>
</feature>
<dbReference type="Proteomes" id="UP000645828">
    <property type="component" value="Unassembled WGS sequence"/>
</dbReference>